<gene>
    <name evidence="4" type="ORF">H2509_10700</name>
</gene>
<evidence type="ECO:0000259" key="3">
    <source>
        <dbReference type="Pfam" id="PF01464"/>
    </source>
</evidence>
<dbReference type="Pfam" id="PF01464">
    <property type="entry name" value="SLT"/>
    <property type="match status" value="1"/>
</dbReference>
<feature type="region of interest" description="Disordered" evidence="2">
    <location>
        <begin position="235"/>
        <end position="255"/>
    </location>
</feature>
<dbReference type="SUPFAM" id="SSF53955">
    <property type="entry name" value="Lysozyme-like"/>
    <property type="match status" value="1"/>
</dbReference>
<evidence type="ECO:0000256" key="1">
    <source>
        <dbReference type="ARBA" id="ARBA00009387"/>
    </source>
</evidence>
<keyword evidence="5" id="KW-1185">Reference proteome</keyword>
<dbReference type="Proteomes" id="UP000541109">
    <property type="component" value="Unassembled WGS sequence"/>
</dbReference>
<name>A0A839ADI1_9HYPH</name>
<feature type="domain" description="Transglycosylase SLT" evidence="3">
    <location>
        <begin position="17"/>
        <end position="71"/>
    </location>
</feature>
<dbReference type="EMBL" id="JACFXV010000053">
    <property type="protein sequence ID" value="MBA5777591.1"/>
    <property type="molecule type" value="Genomic_DNA"/>
</dbReference>
<evidence type="ECO:0000313" key="4">
    <source>
        <dbReference type="EMBL" id="MBA5777591.1"/>
    </source>
</evidence>
<sequence>MKISGSASIASRIEHAFQAASSTTGASFDYLLKTAQRESALNPQARAKTSSASGLFQFIESTWLETVKESGHRHGLGGYAEKIERTPSGHYRVSDAALRKEILALRKDPEISARLAGELTQKNANYLRDKLGREPSDGELYIAHFLGAGGANKLIGLAESKPDVAASDVFAKQANANRRIFFNSDGSAKTVGEVYANLIRQHAPSAGETLVAGTAGQNVPVPTAAPRTVLAFAPQSQDAGGAPPQGGSSDAVPLTGSDPASRVLAAWSAASEPASPFHALFRDGNGAPSAEFSATFLSSFAIQNEADEAALDGLIKPVAAPAEIGSLTGKANGEAQSESSVSLNAGGISGDKTSPLNLLAFLTYRPHKEPKDVLPPV</sequence>
<proteinExistence type="inferred from homology"/>
<comment type="similarity">
    <text evidence="1">Belongs to the virb1 family.</text>
</comment>
<evidence type="ECO:0000313" key="5">
    <source>
        <dbReference type="Proteomes" id="UP000541109"/>
    </source>
</evidence>
<organism evidence="4 5">
    <name type="scientific">Stappia albiluteola</name>
    <dbReference type="NCBI Taxonomy" id="2758565"/>
    <lineage>
        <taxon>Bacteria</taxon>
        <taxon>Pseudomonadati</taxon>
        <taxon>Pseudomonadota</taxon>
        <taxon>Alphaproteobacteria</taxon>
        <taxon>Hyphomicrobiales</taxon>
        <taxon>Stappiaceae</taxon>
        <taxon>Stappia</taxon>
    </lineage>
</organism>
<dbReference type="InterPro" id="IPR023346">
    <property type="entry name" value="Lysozyme-like_dom_sf"/>
</dbReference>
<reference evidence="4 5" key="1">
    <citation type="submission" date="2020-07" db="EMBL/GenBank/DDBJ databases">
        <title>Stappia sp., F7233, whole genome shotgun sequencing project.</title>
        <authorList>
            <person name="Jiang S."/>
            <person name="Liu Z.W."/>
            <person name="Du Z.J."/>
        </authorList>
    </citation>
    <scope>NUCLEOTIDE SEQUENCE [LARGE SCALE GENOMIC DNA]</scope>
    <source>
        <strain evidence="4 5">F7233</strain>
    </source>
</reference>
<protein>
    <submittedName>
        <fullName evidence="4">Transglycosylase SLT domain-containing protein</fullName>
    </submittedName>
</protein>
<evidence type="ECO:0000256" key="2">
    <source>
        <dbReference type="SAM" id="MobiDB-lite"/>
    </source>
</evidence>
<dbReference type="AlphaFoldDB" id="A0A839ADI1"/>
<dbReference type="Gene3D" id="1.10.530.10">
    <property type="match status" value="1"/>
</dbReference>
<comment type="caution">
    <text evidence="4">The sequence shown here is derived from an EMBL/GenBank/DDBJ whole genome shotgun (WGS) entry which is preliminary data.</text>
</comment>
<accession>A0A839ADI1</accession>
<dbReference type="InterPro" id="IPR008258">
    <property type="entry name" value="Transglycosylase_SLT_dom_1"/>
</dbReference>
<dbReference type="RefSeq" id="WP_182165065.1">
    <property type="nucleotide sequence ID" value="NZ_JACFXV010000053.1"/>
</dbReference>